<name>D2VFJ8_NAEGR</name>
<dbReference type="Proteomes" id="UP000006671">
    <property type="component" value="Unassembled WGS sequence"/>
</dbReference>
<dbReference type="RefSeq" id="XP_002677225.1">
    <property type="nucleotide sequence ID" value="XM_002677179.1"/>
</dbReference>
<evidence type="ECO:0000313" key="3">
    <source>
        <dbReference type="Proteomes" id="UP000006671"/>
    </source>
</evidence>
<accession>D2VFJ8</accession>
<proteinExistence type="predicted"/>
<feature type="compositionally biased region" description="Low complexity" evidence="1">
    <location>
        <begin position="89"/>
        <end position="98"/>
    </location>
</feature>
<dbReference type="KEGG" id="ngr:NAEGRDRAFT_67651"/>
<dbReference type="AlphaFoldDB" id="D2VFJ8"/>
<dbReference type="GeneID" id="8848422"/>
<keyword evidence="3" id="KW-1185">Reference proteome</keyword>
<feature type="region of interest" description="Disordered" evidence="1">
    <location>
        <begin position="84"/>
        <end position="106"/>
    </location>
</feature>
<gene>
    <name evidence="2" type="ORF">NAEGRDRAFT_67651</name>
</gene>
<organism evidence="3">
    <name type="scientific">Naegleria gruberi</name>
    <name type="common">Amoeba</name>
    <dbReference type="NCBI Taxonomy" id="5762"/>
    <lineage>
        <taxon>Eukaryota</taxon>
        <taxon>Discoba</taxon>
        <taxon>Heterolobosea</taxon>
        <taxon>Tetramitia</taxon>
        <taxon>Eutetramitia</taxon>
        <taxon>Vahlkampfiidae</taxon>
        <taxon>Naegleria</taxon>
    </lineage>
</organism>
<evidence type="ECO:0000256" key="1">
    <source>
        <dbReference type="SAM" id="MobiDB-lite"/>
    </source>
</evidence>
<sequence length="260" mass="28198">MEQRGKSPRKKKNDQMAMERGRAVSATPTYYNHNRDVNNNHSSSAATTFNTATSAASCTFHEEMGTSECSDDCCSEVIGHFDDEASMPNNENDNNSTNSADFEEQSSSFRRLSLMGTCDDDIMFDSMMYNQSHYYSSFTVNGGGAVVGGGMSSYYSNGCGMYEDDDMPSAPTSLTPSNYSSSSNRFGANSLSSVNNSQSSLSMIGQCARMMKSNVNTNSNQEMRPKSSGSLPTVNSLSRQSYNDQSIAALKDLINVNIGV</sequence>
<evidence type="ECO:0000313" key="2">
    <source>
        <dbReference type="EMBL" id="EFC44481.1"/>
    </source>
</evidence>
<dbReference type="InParanoid" id="D2VFJ8"/>
<dbReference type="VEuPathDB" id="AmoebaDB:NAEGRDRAFT_67651"/>
<reference evidence="2 3" key="1">
    <citation type="journal article" date="2010" name="Cell">
        <title>The genome of Naegleria gruberi illuminates early eukaryotic versatility.</title>
        <authorList>
            <person name="Fritz-Laylin L.K."/>
            <person name="Prochnik S.E."/>
            <person name="Ginger M.L."/>
            <person name="Dacks J.B."/>
            <person name="Carpenter M.L."/>
            <person name="Field M.C."/>
            <person name="Kuo A."/>
            <person name="Paredez A."/>
            <person name="Chapman J."/>
            <person name="Pham J."/>
            <person name="Shu S."/>
            <person name="Neupane R."/>
            <person name="Cipriano M."/>
            <person name="Mancuso J."/>
            <person name="Tu H."/>
            <person name="Salamov A."/>
            <person name="Lindquist E."/>
            <person name="Shapiro H."/>
            <person name="Lucas S."/>
            <person name="Grigoriev I.V."/>
            <person name="Cande W.Z."/>
            <person name="Fulton C."/>
            <person name="Rokhsar D.S."/>
            <person name="Dawson S.C."/>
        </authorList>
    </citation>
    <scope>NUCLEOTIDE SEQUENCE [LARGE SCALE GENOMIC DNA]</scope>
    <source>
        <strain evidence="2 3">NEG-M</strain>
    </source>
</reference>
<dbReference type="EMBL" id="GG738868">
    <property type="protein sequence ID" value="EFC44481.1"/>
    <property type="molecule type" value="Genomic_DNA"/>
</dbReference>
<protein>
    <submittedName>
        <fullName evidence="2">Predicted protein</fullName>
    </submittedName>
</protein>